<evidence type="ECO:0000313" key="8">
    <source>
        <dbReference type="Proteomes" id="UP000824091"/>
    </source>
</evidence>
<protein>
    <submittedName>
        <fullName evidence="7">YfcC family protein</fullName>
    </submittedName>
</protein>
<keyword evidence="5 6" id="KW-0472">Membrane</keyword>
<dbReference type="EMBL" id="DVMO01000037">
    <property type="protein sequence ID" value="HIU27213.1"/>
    <property type="molecule type" value="Genomic_DNA"/>
</dbReference>
<keyword evidence="3 6" id="KW-0812">Transmembrane</keyword>
<reference evidence="7" key="2">
    <citation type="journal article" date="2021" name="PeerJ">
        <title>Extensive microbial diversity within the chicken gut microbiome revealed by metagenomics and culture.</title>
        <authorList>
            <person name="Gilroy R."/>
            <person name="Ravi A."/>
            <person name="Getino M."/>
            <person name="Pursley I."/>
            <person name="Horton D.L."/>
            <person name="Alikhan N.F."/>
            <person name="Baker D."/>
            <person name="Gharbi K."/>
            <person name="Hall N."/>
            <person name="Watson M."/>
            <person name="Adriaenssens E.M."/>
            <person name="Foster-Nyarko E."/>
            <person name="Jarju S."/>
            <person name="Secka A."/>
            <person name="Antonio M."/>
            <person name="Oren A."/>
            <person name="Chaudhuri R.R."/>
            <person name="La Ragione R."/>
            <person name="Hildebrand F."/>
            <person name="Pallen M.J."/>
        </authorList>
    </citation>
    <scope>NUCLEOTIDE SEQUENCE</scope>
    <source>
        <strain evidence="7">11300</strain>
    </source>
</reference>
<dbReference type="PANTHER" id="PTHR43652">
    <property type="entry name" value="BASIC AMINO ACID ANTIPORTER YFCC-RELATED"/>
    <property type="match status" value="1"/>
</dbReference>
<feature type="transmembrane region" description="Helical" evidence="6">
    <location>
        <begin position="86"/>
        <end position="104"/>
    </location>
</feature>
<keyword evidence="4 6" id="KW-1133">Transmembrane helix</keyword>
<feature type="transmembrane region" description="Helical" evidence="6">
    <location>
        <begin position="446"/>
        <end position="468"/>
    </location>
</feature>
<keyword evidence="2" id="KW-1003">Cell membrane</keyword>
<comment type="subcellular location">
    <subcellularLocation>
        <location evidence="1">Cell membrane</location>
        <topology evidence="1">Multi-pass membrane protein</topology>
    </subcellularLocation>
</comment>
<comment type="caution">
    <text evidence="7">The sequence shown here is derived from an EMBL/GenBank/DDBJ whole genome shotgun (WGS) entry which is preliminary data.</text>
</comment>
<evidence type="ECO:0000313" key="7">
    <source>
        <dbReference type="EMBL" id="HIU27213.1"/>
    </source>
</evidence>
<dbReference type="Pfam" id="PF03606">
    <property type="entry name" value="DcuC"/>
    <property type="match status" value="1"/>
</dbReference>
<feature type="transmembrane region" description="Helical" evidence="6">
    <location>
        <begin position="208"/>
        <end position="229"/>
    </location>
</feature>
<feature type="transmembrane region" description="Helical" evidence="6">
    <location>
        <begin position="288"/>
        <end position="308"/>
    </location>
</feature>
<feature type="transmembrane region" description="Helical" evidence="6">
    <location>
        <begin position="320"/>
        <end position="341"/>
    </location>
</feature>
<proteinExistence type="predicted"/>
<feature type="transmembrane region" description="Helical" evidence="6">
    <location>
        <begin position="264"/>
        <end position="282"/>
    </location>
</feature>
<organism evidence="7 8">
    <name type="scientific">Candidatus Fimisoma avicola</name>
    <dbReference type="NCBI Taxonomy" id="2840826"/>
    <lineage>
        <taxon>Bacteria</taxon>
        <taxon>Bacillati</taxon>
        <taxon>Bacillota</taxon>
        <taxon>Clostridia</taxon>
        <taxon>Eubacteriales</taxon>
        <taxon>Candidatus Fimisoma</taxon>
    </lineage>
</organism>
<feature type="transmembrane region" description="Helical" evidence="6">
    <location>
        <begin position="16"/>
        <end position="34"/>
    </location>
</feature>
<evidence type="ECO:0000256" key="5">
    <source>
        <dbReference type="ARBA" id="ARBA00023136"/>
    </source>
</evidence>
<dbReference type="InterPro" id="IPR051679">
    <property type="entry name" value="DASS-Related_Transporters"/>
</dbReference>
<evidence type="ECO:0000256" key="3">
    <source>
        <dbReference type="ARBA" id="ARBA00022692"/>
    </source>
</evidence>
<evidence type="ECO:0000256" key="2">
    <source>
        <dbReference type="ARBA" id="ARBA00022475"/>
    </source>
</evidence>
<dbReference type="PANTHER" id="PTHR43652:SF6">
    <property type="entry name" value="ARGININE REPRESSOR"/>
    <property type="match status" value="1"/>
</dbReference>
<gene>
    <name evidence="7" type="ORF">IAD16_02375</name>
</gene>
<evidence type="ECO:0000256" key="1">
    <source>
        <dbReference type="ARBA" id="ARBA00004651"/>
    </source>
</evidence>
<feature type="transmembrane region" description="Helical" evidence="6">
    <location>
        <begin position="171"/>
        <end position="188"/>
    </location>
</feature>
<dbReference type="Proteomes" id="UP000824091">
    <property type="component" value="Unassembled WGS sequence"/>
</dbReference>
<evidence type="ECO:0000256" key="6">
    <source>
        <dbReference type="SAM" id="Phobius"/>
    </source>
</evidence>
<dbReference type="GO" id="GO:0005886">
    <property type="term" value="C:plasma membrane"/>
    <property type="evidence" value="ECO:0007669"/>
    <property type="project" value="UniProtKB-SubCell"/>
</dbReference>
<name>A0A9D1I4Y0_9FIRM</name>
<feature type="transmembrane region" description="Helical" evidence="6">
    <location>
        <begin position="125"/>
        <end position="142"/>
    </location>
</feature>
<reference evidence="7" key="1">
    <citation type="submission" date="2020-10" db="EMBL/GenBank/DDBJ databases">
        <authorList>
            <person name="Gilroy R."/>
        </authorList>
    </citation>
    <scope>NUCLEOTIDE SEQUENCE</scope>
    <source>
        <strain evidence="7">11300</strain>
    </source>
</reference>
<sequence>MPVKEKTKKKFKMPDTWIVVFFMVVIVAVLSWIIPPGSYEYEEVEVNGTMRNLAIEGSFEYLEEDAGTPTGPLGVFSALYRGCVETASTIFMVLTCCATFRIMVQTGAFHTGINVALKKLGKSGPLLIIVMMIIFGLCGSVFGMLSELFGFYPLIVGLAIALGYDAMLGMAVLALGAYVGFAAGTLNPYNVMISQGIAQVETFSNLGFRWVCFAVMIGTCILYVLWYGARIKKDPTKSIVYGIKNMHSFSNDNMKEHKMDKKTVLVLLDLAVVLVILAWGLLTQGWGNAQLCGLFIAMSIVAALIMGWSGDKYVAEFVEGVKGMAWGALIAGIAGGIMVVMNDAKIIDTIIHFLADLLQNAPNQISAQLMLVVQTLINLPICSSTGQAAVTMPIMAPLGDALNISRDGVCLIYQLASGLTDLIYPVSNIVIVCGLSDIKYGTWLKWVMPLVGILFVVEMILVSVFLMIGL</sequence>
<accession>A0A9D1I4Y0</accession>
<evidence type="ECO:0000256" key="4">
    <source>
        <dbReference type="ARBA" id="ARBA00022989"/>
    </source>
</evidence>
<dbReference type="InterPro" id="IPR018385">
    <property type="entry name" value="C4_dicarb_anaerob_car-like"/>
</dbReference>
<dbReference type="AlphaFoldDB" id="A0A9D1I4Y0"/>